<gene>
    <name evidence="1" type="ORF">N1851_012820</name>
</gene>
<dbReference type="Proteomes" id="UP001174136">
    <property type="component" value="Unassembled WGS sequence"/>
</dbReference>
<accession>A0AA47P231</accession>
<sequence>MATDKLGLLHERHHRSEPAAHRFCSASLELRKKVYSPMENDPFTCFIQSHRYKTMLISRPKTKGGHSGEITTPLDR</sequence>
<evidence type="ECO:0000313" key="2">
    <source>
        <dbReference type="Proteomes" id="UP001174136"/>
    </source>
</evidence>
<protein>
    <submittedName>
        <fullName evidence="1">Uncharacterized protein</fullName>
    </submittedName>
</protein>
<reference evidence="1" key="1">
    <citation type="journal article" date="2023" name="Front. Mar. Sci.">
        <title>A new Merluccius polli reference genome to investigate the effects of global change in West African waters.</title>
        <authorList>
            <person name="Mateo J.L."/>
            <person name="Blanco-Fernandez C."/>
            <person name="Garcia-Vazquez E."/>
            <person name="Machado-Schiaffino G."/>
        </authorList>
    </citation>
    <scope>NUCLEOTIDE SEQUENCE</scope>
    <source>
        <strain evidence="1">C29</strain>
        <tissue evidence="1">Fin</tissue>
    </source>
</reference>
<dbReference type="AlphaFoldDB" id="A0AA47P231"/>
<dbReference type="EMBL" id="JAOPHQ010002285">
    <property type="protein sequence ID" value="KAK0147711.1"/>
    <property type="molecule type" value="Genomic_DNA"/>
</dbReference>
<organism evidence="1 2">
    <name type="scientific">Merluccius polli</name>
    <name type="common">Benguela hake</name>
    <name type="synonym">Merluccius cadenati</name>
    <dbReference type="NCBI Taxonomy" id="89951"/>
    <lineage>
        <taxon>Eukaryota</taxon>
        <taxon>Metazoa</taxon>
        <taxon>Chordata</taxon>
        <taxon>Craniata</taxon>
        <taxon>Vertebrata</taxon>
        <taxon>Euteleostomi</taxon>
        <taxon>Actinopterygii</taxon>
        <taxon>Neopterygii</taxon>
        <taxon>Teleostei</taxon>
        <taxon>Neoteleostei</taxon>
        <taxon>Acanthomorphata</taxon>
        <taxon>Zeiogadaria</taxon>
        <taxon>Gadariae</taxon>
        <taxon>Gadiformes</taxon>
        <taxon>Gadoidei</taxon>
        <taxon>Merlucciidae</taxon>
        <taxon>Merluccius</taxon>
    </lineage>
</organism>
<keyword evidence="2" id="KW-1185">Reference proteome</keyword>
<evidence type="ECO:0000313" key="1">
    <source>
        <dbReference type="EMBL" id="KAK0147711.1"/>
    </source>
</evidence>
<name>A0AA47P231_MERPO</name>
<comment type="caution">
    <text evidence="1">The sequence shown here is derived from an EMBL/GenBank/DDBJ whole genome shotgun (WGS) entry which is preliminary data.</text>
</comment>
<proteinExistence type="predicted"/>